<dbReference type="PANTHER" id="PTHR13627:SF34">
    <property type="entry name" value="RIBITOL-5-PHOSPHATE TRANSFERASE"/>
    <property type="match status" value="1"/>
</dbReference>
<sequence>MLCDSLRGPFVARTSLLREVALDERLPAAVLWEDWFLRVKRRGAVAAACPDALFFAGGGAEGVDGLGAGAGAGAGRDAWRRLAAAWQVDTVLLPGRPPLRFSCAEARLSCDLRQLHKRGLLVPTCCLREVARALAAYEDFAARHGLEYELNEGTALGAAKLRSVLPWDIDGDILIRFDDFEAHKAQKHEMAELGYSFERFTEKDGFKYFTFLTPNVTVDMWCRKQMSTFLLPKEMQNYPTRMKILGIWMRGPWNPGLLVRNRYGPGYLKHAQHWTKLGMKNHNEAYAVGSWSNCSLPNHHACLNRYPAEGSFNVLPEDRLVS</sequence>
<evidence type="ECO:0000313" key="2">
    <source>
        <dbReference type="EMBL" id="KAK7790056.1"/>
    </source>
</evidence>
<protein>
    <recommendedName>
        <fullName evidence="1">LicD/FKTN/FKRP nucleotidyltransferase domain-containing protein</fullName>
    </recommendedName>
</protein>
<evidence type="ECO:0000313" key="3">
    <source>
        <dbReference type="Proteomes" id="UP001378592"/>
    </source>
</evidence>
<name>A0AAN9YZ25_9ORTH</name>
<dbReference type="EMBL" id="JAZDUA010000669">
    <property type="protein sequence ID" value="KAK7790056.1"/>
    <property type="molecule type" value="Genomic_DNA"/>
</dbReference>
<comment type="caution">
    <text evidence="2">The sequence shown here is derived from an EMBL/GenBank/DDBJ whole genome shotgun (WGS) entry which is preliminary data.</text>
</comment>
<dbReference type="GO" id="GO:0009100">
    <property type="term" value="P:glycoprotein metabolic process"/>
    <property type="evidence" value="ECO:0007669"/>
    <property type="project" value="UniProtKB-ARBA"/>
</dbReference>
<dbReference type="InterPro" id="IPR052613">
    <property type="entry name" value="LicD_transferase"/>
</dbReference>
<evidence type="ECO:0000259" key="1">
    <source>
        <dbReference type="Pfam" id="PF04991"/>
    </source>
</evidence>
<proteinExistence type="predicted"/>
<dbReference type="PANTHER" id="PTHR13627">
    <property type="entry name" value="FUKUTIN RELATED PROTEIN"/>
    <property type="match status" value="1"/>
</dbReference>
<feature type="domain" description="LicD/FKTN/FKRP nucleotidyltransferase" evidence="1">
    <location>
        <begin position="143"/>
        <end position="204"/>
    </location>
</feature>
<organism evidence="2 3">
    <name type="scientific">Gryllus longicercus</name>
    <dbReference type="NCBI Taxonomy" id="2509291"/>
    <lineage>
        <taxon>Eukaryota</taxon>
        <taxon>Metazoa</taxon>
        <taxon>Ecdysozoa</taxon>
        <taxon>Arthropoda</taxon>
        <taxon>Hexapoda</taxon>
        <taxon>Insecta</taxon>
        <taxon>Pterygota</taxon>
        <taxon>Neoptera</taxon>
        <taxon>Polyneoptera</taxon>
        <taxon>Orthoptera</taxon>
        <taxon>Ensifera</taxon>
        <taxon>Gryllidea</taxon>
        <taxon>Grylloidea</taxon>
        <taxon>Gryllidae</taxon>
        <taxon>Gryllinae</taxon>
        <taxon>Gryllus</taxon>
    </lineage>
</organism>
<keyword evidence="3" id="KW-1185">Reference proteome</keyword>
<accession>A0AAN9YZ25</accession>
<gene>
    <name evidence="2" type="ORF">R5R35_007432</name>
</gene>
<dbReference type="InterPro" id="IPR007074">
    <property type="entry name" value="LicD/FKTN/FKRP_NTP_transf"/>
</dbReference>
<reference evidence="2 3" key="1">
    <citation type="submission" date="2024-03" db="EMBL/GenBank/DDBJ databases">
        <title>The genome assembly and annotation of the cricket Gryllus longicercus Weissman &amp; Gray.</title>
        <authorList>
            <person name="Szrajer S."/>
            <person name="Gray D."/>
            <person name="Ylla G."/>
        </authorList>
    </citation>
    <scope>NUCLEOTIDE SEQUENCE [LARGE SCALE GENOMIC DNA]</scope>
    <source>
        <strain evidence="2">DAG 2021-001</strain>
        <tissue evidence="2">Whole body minus gut</tissue>
    </source>
</reference>
<dbReference type="Proteomes" id="UP001378592">
    <property type="component" value="Unassembled WGS sequence"/>
</dbReference>
<dbReference type="Pfam" id="PF04991">
    <property type="entry name" value="LicD"/>
    <property type="match status" value="1"/>
</dbReference>
<dbReference type="AlphaFoldDB" id="A0AAN9YZ25"/>